<comment type="caution">
    <text evidence="1">The sequence shown here is derived from an EMBL/GenBank/DDBJ whole genome shotgun (WGS) entry which is preliminary data.</text>
</comment>
<name>A0A918S3T3_9GAMM</name>
<evidence type="ECO:0000313" key="2">
    <source>
        <dbReference type="Proteomes" id="UP000614811"/>
    </source>
</evidence>
<evidence type="ECO:0000313" key="1">
    <source>
        <dbReference type="EMBL" id="GHA22422.1"/>
    </source>
</evidence>
<dbReference type="EMBL" id="BMXA01000013">
    <property type="protein sequence ID" value="GHA22422.1"/>
    <property type="molecule type" value="Genomic_DNA"/>
</dbReference>
<accession>A0A918S3T3</accession>
<protein>
    <submittedName>
        <fullName evidence="1">Uncharacterized protein</fullName>
    </submittedName>
</protein>
<reference evidence="1" key="1">
    <citation type="journal article" date="2014" name="Int. J. Syst. Evol. Microbiol.">
        <title>Complete genome sequence of Corynebacterium casei LMG S-19264T (=DSM 44701T), isolated from a smear-ripened cheese.</title>
        <authorList>
            <consortium name="US DOE Joint Genome Institute (JGI-PGF)"/>
            <person name="Walter F."/>
            <person name="Albersmeier A."/>
            <person name="Kalinowski J."/>
            <person name="Ruckert C."/>
        </authorList>
    </citation>
    <scope>NUCLEOTIDE SEQUENCE</scope>
    <source>
        <strain evidence="1">KCTC 12711</strain>
    </source>
</reference>
<sequence length="62" mass="7560">MNQKCRLYVNGDQYIFNSIEVAKARAMEYMVLKAELRIEYLFESEEHDFWAWEYENCVWAPS</sequence>
<dbReference type="Proteomes" id="UP000614811">
    <property type="component" value="Unassembled WGS sequence"/>
</dbReference>
<proteinExistence type="predicted"/>
<organism evidence="1 2">
    <name type="scientific">Arenicella chitinivorans</name>
    <dbReference type="NCBI Taxonomy" id="1329800"/>
    <lineage>
        <taxon>Bacteria</taxon>
        <taxon>Pseudomonadati</taxon>
        <taxon>Pseudomonadota</taxon>
        <taxon>Gammaproteobacteria</taxon>
        <taxon>Arenicellales</taxon>
        <taxon>Arenicellaceae</taxon>
        <taxon>Arenicella</taxon>
    </lineage>
</organism>
<gene>
    <name evidence="1" type="ORF">GCM10008090_35230</name>
</gene>
<reference evidence="1" key="2">
    <citation type="submission" date="2020-09" db="EMBL/GenBank/DDBJ databases">
        <authorList>
            <person name="Sun Q."/>
            <person name="Kim S."/>
        </authorList>
    </citation>
    <scope>NUCLEOTIDE SEQUENCE</scope>
    <source>
        <strain evidence="1">KCTC 12711</strain>
    </source>
</reference>
<keyword evidence="2" id="KW-1185">Reference proteome</keyword>
<dbReference type="AlphaFoldDB" id="A0A918S3T3"/>